<gene>
    <name evidence="2" type="ORF">DK869_07500</name>
</gene>
<dbReference type="CDD" id="cd00093">
    <property type="entry name" value="HTH_XRE"/>
    <property type="match status" value="1"/>
</dbReference>
<dbReference type="SMART" id="SM00530">
    <property type="entry name" value="HTH_XRE"/>
    <property type="match status" value="1"/>
</dbReference>
<keyword evidence="3" id="KW-1185">Reference proteome</keyword>
<proteinExistence type="predicted"/>
<dbReference type="RefSeq" id="WP_110439397.1">
    <property type="nucleotide sequence ID" value="NZ_CP046393.1"/>
</dbReference>
<feature type="domain" description="HTH cro/C1-type" evidence="1">
    <location>
        <begin position="17"/>
        <end position="70"/>
    </location>
</feature>
<name>A0A318MXF4_9PROT</name>
<reference evidence="2 3" key="1">
    <citation type="submission" date="2018-05" db="EMBL/GenBank/DDBJ databases">
        <title>Reference genomes for bee gut microbiota database.</title>
        <authorList>
            <person name="Ellegaard K.M."/>
        </authorList>
    </citation>
    <scope>NUCLEOTIDE SEQUENCE [LARGE SCALE GENOMIC DNA]</scope>
    <source>
        <strain evidence="2 3">ESL0284</strain>
    </source>
</reference>
<dbReference type="InterPro" id="IPR001387">
    <property type="entry name" value="Cro/C1-type_HTH"/>
</dbReference>
<evidence type="ECO:0000259" key="1">
    <source>
        <dbReference type="PROSITE" id="PS50943"/>
    </source>
</evidence>
<sequence>MINYNEKRYKNIIGKNVERYRLKNSYTQENLADIVGCKQQTINSIEKGRIKRSKYLPYIASALGVNIADLDPDLNKDQNKRAFELTHSNNHKENINSDINTVNIHDVINEHKSTSNYLKKINSDIPIFATIKELDNYFLITNTPVEYIPRPHLVNLEKDAFGIIIGNHAMYPLFRVGDVIVIHPRKTVKEHDVCIFIGYENGLMIYTIGELIHEDALSWTVRQYKLYCNFSLPKTVWKKCNAIIIKIFR</sequence>
<evidence type="ECO:0000313" key="2">
    <source>
        <dbReference type="EMBL" id="PXY99777.1"/>
    </source>
</evidence>
<organism evidence="2 3">
    <name type="scientific">Commensalibacter melissae</name>
    <dbReference type="NCBI Taxonomy" id="2070537"/>
    <lineage>
        <taxon>Bacteria</taxon>
        <taxon>Pseudomonadati</taxon>
        <taxon>Pseudomonadota</taxon>
        <taxon>Alphaproteobacteria</taxon>
        <taxon>Acetobacterales</taxon>
        <taxon>Acetobacteraceae</taxon>
    </lineage>
</organism>
<dbReference type="Pfam" id="PF01381">
    <property type="entry name" value="HTH_3"/>
    <property type="match status" value="1"/>
</dbReference>
<dbReference type="AlphaFoldDB" id="A0A318MXF4"/>
<dbReference type="Gene3D" id="1.10.260.40">
    <property type="entry name" value="lambda repressor-like DNA-binding domains"/>
    <property type="match status" value="1"/>
</dbReference>
<accession>A0A318MXF4</accession>
<dbReference type="Proteomes" id="UP000247565">
    <property type="component" value="Unassembled WGS sequence"/>
</dbReference>
<protein>
    <recommendedName>
        <fullName evidence="1">HTH cro/C1-type domain-containing protein</fullName>
    </recommendedName>
</protein>
<dbReference type="SUPFAM" id="SSF47413">
    <property type="entry name" value="lambda repressor-like DNA-binding domains"/>
    <property type="match status" value="1"/>
</dbReference>
<comment type="caution">
    <text evidence="2">The sequence shown here is derived from an EMBL/GenBank/DDBJ whole genome shotgun (WGS) entry which is preliminary data.</text>
</comment>
<dbReference type="InterPro" id="IPR010982">
    <property type="entry name" value="Lambda_DNA-bd_dom_sf"/>
</dbReference>
<dbReference type="GO" id="GO:0003677">
    <property type="term" value="F:DNA binding"/>
    <property type="evidence" value="ECO:0007669"/>
    <property type="project" value="InterPro"/>
</dbReference>
<evidence type="ECO:0000313" key="3">
    <source>
        <dbReference type="Proteomes" id="UP000247565"/>
    </source>
</evidence>
<dbReference type="SUPFAM" id="SSF51306">
    <property type="entry name" value="LexA/Signal peptidase"/>
    <property type="match status" value="1"/>
</dbReference>
<dbReference type="EMBL" id="QGLT01000004">
    <property type="protein sequence ID" value="PXY99777.1"/>
    <property type="molecule type" value="Genomic_DNA"/>
</dbReference>
<dbReference type="OrthoDB" id="9792157at2"/>
<dbReference type="PROSITE" id="PS50943">
    <property type="entry name" value="HTH_CROC1"/>
    <property type="match status" value="1"/>
</dbReference>
<dbReference type="InterPro" id="IPR036286">
    <property type="entry name" value="LexA/Signal_pep-like_sf"/>
</dbReference>